<sequence length="112" mass="12862">MLYWHKIDPDLLPAVNTIRKVRIGGKTICLIDYEQELFATSYKCPHAGADLSAGWCENKQIICPYHRHAFDLSNGHGAAGQGNYINVYALEKRGEDWYVGIKRNFFQRIFRG</sequence>
<dbReference type="Pfam" id="PF00355">
    <property type="entry name" value="Rieske"/>
    <property type="match status" value="1"/>
</dbReference>
<organism evidence="6">
    <name type="scientific">Sphingobacterium sp. (strain 21)</name>
    <dbReference type="NCBI Taxonomy" id="743722"/>
    <lineage>
        <taxon>Bacteria</taxon>
        <taxon>Pseudomonadati</taxon>
        <taxon>Bacteroidota</taxon>
        <taxon>Sphingobacteriia</taxon>
        <taxon>Sphingobacteriales</taxon>
        <taxon>Sphingobacteriaceae</taxon>
        <taxon>Sphingobacterium</taxon>
    </lineage>
</organism>
<keyword evidence="1" id="KW-0001">2Fe-2S</keyword>
<evidence type="ECO:0000313" key="6">
    <source>
        <dbReference type="EMBL" id="ADZ80071.1"/>
    </source>
</evidence>
<accession>F4C481</accession>
<dbReference type="InterPro" id="IPR017941">
    <property type="entry name" value="Rieske_2Fe-2S"/>
</dbReference>
<dbReference type="GO" id="GO:0051537">
    <property type="term" value="F:2 iron, 2 sulfur cluster binding"/>
    <property type="evidence" value="ECO:0007669"/>
    <property type="project" value="UniProtKB-KW"/>
</dbReference>
<dbReference type="PROSITE" id="PS51296">
    <property type="entry name" value="RIESKE"/>
    <property type="match status" value="1"/>
</dbReference>
<evidence type="ECO:0000256" key="3">
    <source>
        <dbReference type="ARBA" id="ARBA00023004"/>
    </source>
</evidence>
<dbReference type="Gene3D" id="2.102.10.10">
    <property type="entry name" value="Rieske [2Fe-2S] iron-sulphur domain"/>
    <property type="match status" value="1"/>
</dbReference>
<dbReference type="GO" id="GO:0046872">
    <property type="term" value="F:metal ion binding"/>
    <property type="evidence" value="ECO:0007669"/>
    <property type="project" value="UniProtKB-KW"/>
</dbReference>
<feature type="domain" description="Rieske" evidence="5">
    <location>
        <begin position="4"/>
        <end position="99"/>
    </location>
</feature>
<evidence type="ECO:0000256" key="2">
    <source>
        <dbReference type="ARBA" id="ARBA00022723"/>
    </source>
</evidence>
<reference evidence="6" key="1">
    <citation type="submission" date="2011-03" db="EMBL/GenBank/DDBJ databases">
        <title>Complete sequence of Sphingobacterium sp. 21.</title>
        <authorList>
            <consortium name="US DOE Joint Genome Institute"/>
            <person name="Lucas S."/>
            <person name="Copeland A."/>
            <person name="Lapidus A."/>
            <person name="Cheng J.-F."/>
            <person name="Goodwin L."/>
            <person name="Pitluck S."/>
            <person name="Davenport K."/>
            <person name="Detter J.C."/>
            <person name="Han C."/>
            <person name="Tapia R."/>
            <person name="Land M."/>
            <person name="Hauser L."/>
            <person name="Kyrpides N."/>
            <person name="Ivanova N."/>
            <person name="Ovchinnikova G."/>
            <person name="Pagani I."/>
            <person name="Siebers A.K."/>
            <person name="Allgaier M."/>
            <person name="Thelen M.P."/>
            <person name="Hugenholtz P."/>
            <person name="Woyke T."/>
        </authorList>
    </citation>
    <scope>NUCLEOTIDE SEQUENCE</scope>
    <source>
        <strain evidence="6">21</strain>
    </source>
</reference>
<evidence type="ECO:0000256" key="4">
    <source>
        <dbReference type="ARBA" id="ARBA00023014"/>
    </source>
</evidence>
<keyword evidence="2" id="KW-0479">Metal-binding</keyword>
<dbReference type="InterPro" id="IPR036922">
    <property type="entry name" value="Rieske_2Fe-2S_sf"/>
</dbReference>
<dbReference type="AlphaFoldDB" id="F4C481"/>
<dbReference type="CDD" id="cd03467">
    <property type="entry name" value="Rieske"/>
    <property type="match status" value="1"/>
</dbReference>
<proteinExistence type="predicted"/>
<dbReference type="HOGENOM" id="CLU_055690_5_3_10"/>
<evidence type="ECO:0000259" key="5">
    <source>
        <dbReference type="PROSITE" id="PS51296"/>
    </source>
</evidence>
<keyword evidence="4" id="KW-0411">Iron-sulfur</keyword>
<protein>
    <submittedName>
        <fullName evidence="6">Rieske (2Fe-2S) iron-sulfur domain</fullName>
    </submittedName>
</protein>
<dbReference type="OrthoDB" id="593800at2"/>
<name>F4C481_SPHS2</name>
<dbReference type="EMBL" id="CP002584">
    <property type="protein sequence ID" value="ADZ80071.1"/>
    <property type="molecule type" value="Genomic_DNA"/>
</dbReference>
<keyword evidence="3" id="KW-0408">Iron</keyword>
<evidence type="ECO:0000256" key="1">
    <source>
        <dbReference type="ARBA" id="ARBA00022714"/>
    </source>
</evidence>
<dbReference type="KEGG" id="shg:Sph21_3533"/>
<dbReference type="SUPFAM" id="SSF50022">
    <property type="entry name" value="ISP domain"/>
    <property type="match status" value="1"/>
</dbReference>
<dbReference type="PATRIC" id="fig|743722.3.peg.3772"/>
<dbReference type="eggNOG" id="COG2146">
    <property type="taxonomic scope" value="Bacteria"/>
</dbReference>
<gene>
    <name evidence="6" type="ordered locus">Sph21_3533</name>
</gene>
<dbReference type="STRING" id="743722.Sph21_3533"/>